<dbReference type="Proteomes" id="UP000572268">
    <property type="component" value="Unassembled WGS sequence"/>
</dbReference>
<name>A0A7J6KRE7_PEROL</name>
<proteinExistence type="predicted"/>
<feature type="compositionally biased region" description="Polar residues" evidence="1">
    <location>
        <begin position="60"/>
        <end position="73"/>
    </location>
</feature>
<evidence type="ECO:0000313" key="3">
    <source>
        <dbReference type="Proteomes" id="UP000572268"/>
    </source>
</evidence>
<sequence length="159" mass="17320">MRPAAAIPARRVVEDEGQRAWDQLHAQGAEDGVCDAARREAERTAREYNALVETAESLSARVNSTGSATSARATGSGDVGQPPMAMQVVAPMPEKFDGTSDLRVWLRRFESDALAVGWSDSQMAACLGSYLTGEYFECWKENAAGQSFEEDKRTMLARV</sequence>
<feature type="region of interest" description="Disordered" evidence="1">
    <location>
        <begin position="60"/>
        <end position="83"/>
    </location>
</feature>
<reference evidence="2 3" key="1">
    <citation type="submission" date="2020-04" db="EMBL/GenBank/DDBJ databases">
        <title>Perkinsus olseni comparative genomics.</title>
        <authorList>
            <person name="Bogema D.R."/>
        </authorList>
    </citation>
    <scope>NUCLEOTIDE SEQUENCE [LARGE SCALE GENOMIC DNA]</scope>
    <source>
        <strain evidence="2">ATCC PRA-31</strain>
    </source>
</reference>
<evidence type="ECO:0000256" key="1">
    <source>
        <dbReference type="SAM" id="MobiDB-lite"/>
    </source>
</evidence>
<feature type="non-terminal residue" evidence="2">
    <location>
        <position position="159"/>
    </location>
</feature>
<protein>
    <submittedName>
        <fullName evidence="2">Uncharacterized protein</fullName>
    </submittedName>
</protein>
<gene>
    <name evidence="2" type="ORF">FOL46_001361</name>
</gene>
<comment type="caution">
    <text evidence="2">The sequence shown here is derived from an EMBL/GenBank/DDBJ whole genome shotgun (WGS) entry which is preliminary data.</text>
</comment>
<evidence type="ECO:0000313" key="2">
    <source>
        <dbReference type="EMBL" id="KAF4649895.1"/>
    </source>
</evidence>
<dbReference type="EMBL" id="JABANN010001387">
    <property type="protein sequence ID" value="KAF4649895.1"/>
    <property type="molecule type" value="Genomic_DNA"/>
</dbReference>
<accession>A0A7J6KRE7</accession>
<dbReference type="AlphaFoldDB" id="A0A7J6KRE7"/>
<organism evidence="2 3">
    <name type="scientific">Perkinsus olseni</name>
    <name type="common">Perkinsus atlanticus</name>
    <dbReference type="NCBI Taxonomy" id="32597"/>
    <lineage>
        <taxon>Eukaryota</taxon>
        <taxon>Sar</taxon>
        <taxon>Alveolata</taxon>
        <taxon>Perkinsozoa</taxon>
        <taxon>Perkinsea</taxon>
        <taxon>Perkinsida</taxon>
        <taxon>Perkinsidae</taxon>
        <taxon>Perkinsus</taxon>
    </lineage>
</organism>